<dbReference type="AlphaFoldDB" id="A0A0G4EAE7"/>
<dbReference type="PhylomeDB" id="A0A0G4EAE7"/>
<dbReference type="PANTHER" id="PTHR37473">
    <property type="entry name" value="EF-HAND DOMAIN-CONTAINING PROTEIN"/>
    <property type="match status" value="1"/>
</dbReference>
<feature type="region of interest" description="Disordered" evidence="1">
    <location>
        <begin position="149"/>
        <end position="243"/>
    </location>
</feature>
<accession>A0A0G4EAE7</accession>
<name>A0A0G4EAE7_VITBC</name>
<feature type="compositionally biased region" description="Polar residues" evidence="1">
    <location>
        <begin position="1"/>
        <end position="12"/>
    </location>
</feature>
<evidence type="ECO:0000313" key="3">
    <source>
        <dbReference type="Proteomes" id="UP000041254"/>
    </source>
</evidence>
<dbReference type="Proteomes" id="UP000041254">
    <property type="component" value="Unassembled WGS sequence"/>
</dbReference>
<gene>
    <name evidence="2" type="ORF">Vbra_6853</name>
</gene>
<dbReference type="PANTHER" id="PTHR37473:SF1">
    <property type="entry name" value="EF-HAND DOMAIN-CONTAINING PROTEIN"/>
    <property type="match status" value="1"/>
</dbReference>
<proteinExistence type="predicted"/>
<sequence length="243" mass="27170">MLNQSTSSQGRTGMNLAAAKEARKRAELDAQLLANRIALLKQEEEKAWKKIDDTRKKTKEMLTLRTTNEQKLQAKDDYYRSKYQSVRDCQQHNALQRDRARATREATQMALLRTKQTGVRAMKQQTLDHVQEKREKELLERQHNWEKTQMIRQQKEEHRRKLEAEKELSETDVLSGMLRPTEEPPEATGGAGEAAAASSSNTDDDTTNNKGNMGNRGGGGGGGGGAKIHIDSRGVGLSAEAAR</sequence>
<dbReference type="OrthoDB" id="438330at2759"/>
<feature type="compositionally biased region" description="Basic and acidic residues" evidence="1">
    <location>
        <begin position="153"/>
        <end position="169"/>
    </location>
</feature>
<evidence type="ECO:0000313" key="2">
    <source>
        <dbReference type="EMBL" id="CEL92575.1"/>
    </source>
</evidence>
<keyword evidence="3" id="KW-1185">Reference proteome</keyword>
<reference evidence="2 3" key="1">
    <citation type="submission" date="2014-11" db="EMBL/GenBank/DDBJ databases">
        <authorList>
            <person name="Zhu J."/>
            <person name="Qi W."/>
            <person name="Song R."/>
        </authorList>
    </citation>
    <scope>NUCLEOTIDE SEQUENCE [LARGE SCALE GENOMIC DNA]</scope>
</reference>
<protein>
    <submittedName>
        <fullName evidence="2">Uncharacterized protein</fullName>
    </submittedName>
</protein>
<dbReference type="EMBL" id="CDMY01000091">
    <property type="protein sequence ID" value="CEL92575.1"/>
    <property type="molecule type" value="Genomic_DNA"/>
</dbReference>
<feature type="compositionally biased region" description="Gly residues" evidence="1">
    <location>
        <begin position="214"/>
        <end position="226"/>
    </location>
</feature>
<feature type="region of interest" description="Disordered" evidence="1">
    <location>
        <begin position="1"/>
        <end position="24"/>
    </location>
</feature>
<dbReference type="VEuPathDB" id="CryptoDB:Vbra_6853"/>
<dbReference type="InParanoid" id="A0A0G4EAE7"/>
<organism evidence="2 3">
    <name type="scientific">Vitrella brassicaformis (strain CCMP3155)</name>
    <dbReference type="NCBI Taxonomy" id="1169540"/>
    <lineage>
        <taxon>Eukaryota</taxon>
        <taxon>Sar</taxon>
        <taxon>Alveolata</taxon>
        <taxon>Colpodellida</taxon>
        <taxon>Vitrellaceae</taxon>
        <taxon>Vitrella</taxon>
    </lineage>
</organism>
<evidence type="ECO:0000256" key="1">
    <source>
        <dbReference type="SAM" id="MobiDB-lite"/>
    </source>
</evidence>